<dbReference type="AlphaFoldDB" id="F3KJ90"/>
<protein>
    <recommendedName>
        <fullName evidence="2">DUF922 domain-containing protein</fullName>
    </recommendedName>
</protein>
<comment type="caution">
    <text evidence="1">The sequence shown here is derived from an EMBL/GenBank/DDBJ whole genome shotgun (WGS) entry which is preliminary data.</text>
</comment>
<dbReference type="EMBL" id="AEGP01000029">
    <property type="protein sequence ID" value="EGG42367.1"/>
    <property type="molecule type" value="Genomic_DNA"/>
</dbReference>
<accession>F3KJ90</accession>
<evidence type="ECO:0008006" key="2">
    <source>
        <dbReference type="Google" id="ProtNLM"/>
    </source>
</evidence>
<evidence type="ECO:0000313" key="1">
    <source>
        <dbReference type="EMBL" id="EGG42367.1"/>
    </source>
</evidence>
<dbReference type="HOGENOM" id="CLU_1500235_0_0_2"/>
<dbReference type="Proteomes" id="UP000004348">
    <property type="component" value="Chromosome"/>
</dbReference>
<sequence length="180" mass="21223">MSKPNTIPWSKERLLNWSDFQAESNPASYEDAHSVIKFHYTWTVSSDSIGSQIRFFVENIDLTVEFHPLLSWVRLSHATSDLLKHEQGHFDLAQSLKPEIVKQIHSVFEGRTFPTRGQHPEQQKQFAREDSGLMIANEVEKWEKYLCEKREEYDQLTDFGQISTKQQEYNEQFKKLRDSN</sequence>
<reference evidence="1" key="1">
    <citation type="journal article" date="2011" name="PLoS ONE">
        <title>Genome of a low-salinity ammonia-oxidizing archaeon determined by single-cell and metagenomic analysis.</title>
        <authorList>
            <person name="Blainey P.C."/>
            <person name="Mosier A.C."/>
            <person name="Potanina A."/>
            <person name="Francis C.A."/>
            <person name="Quake S.R."/>
        </authorList>
    </citation>
    <scope>NUCLEOTIDE SEQUENCE [LARGE SCALE GENOMIC DNA]</scope>
    <source>
        <strain evidence="1">SFB1</strain>
    </source>
</reference>
<name>F3KJ90_9ARCH</name>
<gene>
    <name evidence="1" type="ORF">Nlim_0548</name>
</gene>
<organism evidence="1">
    <name type="scientific">Candidatus Nitrosarchaeum limnium SFB1</name>
    <dbReference type="NCBI Taxonomy" id="886738"/>
    <lineage>
        <taxon>Archaea</taxon>
        <taxon>Nitrososphaerota</taxon>
        <taxon>Nitrososphaeria</taxon>
        <taxon>Nitrosopumilales</taxon>
        <taxon>Nitrosopumilaceae</taxon>
        <taxon>Nitrosarchaeum</taxon>
    </lineage>
</organism>
<proteinExistence type="predicted"/>